<dbReference type="AlphaFoldDB" id="A0A2S2CZN3"/>
<reference evidence="7" key="1">
    <citation type="submission" date="2018-05" db="EMBL/GenBank/DDBJ databases">
        <title>Azospirillum thermophila sp. nov., a novel isolated from hot spring.</title>
        <authorList>
            <person name="Zhao Z."/>
        </authorList>
    </citation>
    <scope>NUCLEOTIDE SEQUENCE [LARGE SCALE GENOMIC DNA]</scope>
    <source>
        <strain evidence="7">CFH 70021</strain>
        <plasmid evidence="7">unnamed3</plasmid>
    </source>
</reference>
<evidence type="ECO:0000313" key="6">
    <source>
        <dbReference type="EMBL" id="AWK89870.1"/>
    </source>
</evidence>
<dbReference type="GO" id="GO:0033980">
    <property type="term" value="F:phosphonopyruvate decarboxylase activity"/>
    <property type="evidence" value="ECO:0007669"/>
    <property type="project" value="InterPro"/>
</dbReference>
<dbReference type="SUPFAM" id="SSF52518">
    <property type="entry name" value="Thiamin diphosphate-binding fold (THDP-binding)"/>
    <property type="match status" value="2"/>
</dbReference>
<keyword evidence="6" id="KW-0670">Pyruvate</keyword>
<sequence length="366" mass="38130">MIKASVFVDQLVAQGTTCFTGVPCSYLTPLIDEVIGRDGIRYVPASSEGDAVSIAAGVWLAGGTAVVLCQNSGLGNMVNPITSLNDPFGIPVLLLVTWRGRPGVKDEPQHALMGRITPDLLTLLGLDWAVLPDDGDGAAAALRTACESIRRTQRPYALVVSGDTFGAGPRDASVPPTTGRPSREEVLAAFLAVVDEEAAVIATTGKTGRELFTLADRPGHLYCVGSMGYASSVAHGVALTSPRPVYVLDGDGAAIMHLGNFASIGAEGPRNLVHIVLDNGCYDSTGGQPTVSSTVDFVATARGLGYRDARSCGSCAEFAAALRDAMVPGPRLLHVPVSAGSMARLGRPTVSPHDAARRLRRFLTLP</sequence>
<dbReference type="InterPro" id="IPR051818">
    <property type="entry name" value="TPP_dependent_decarboxylase"/>
</dbReference>
<dbReference type="GO" id="GO:0030976">
    <property type="term" value="F:thiamine pyrophosphate binding"/>
    <property type="evidence" value="ECO:0007669"/>
    <property type="project" value="InterPro"/>
</dbReference>
<dbReference type="RefSeq" id="WP_109333600.1">
    <property type="nucleotide sequence ID" value="NZ_CP029358.1"/>
</dbReference>
<dbReference type="PANTHER" id="PTHR42818:SF1">
    <property type="entry name" value="SULFOPYRUVATE DECARBOXYLASE"/>
    <property type="match status" value="1"/>
</dbReference>
<dbReference type="NCBIfam" id="TIGR03297">
    <property type="entry name" value="Ppyr-DeCO2ase"/>
    <property type="match status" value="1"/>
</dbReference>
<keyword evidence="6" id="KW-0614">Plasmid</keyword>
<evidence type="ECO:0000259" key="4">
    <source>
        <dbReference type="Pfam" id="PF02775"/>
    </source>
</evidence>
<evidence type="ECO:0000256" key="3">
    <source>
        <dbReference type="ARBA" id="ARBA00023239"/>
    </source>
</evidence>
<dbReference type="Proteomes" id="UP000245629">
    <property type="component" value="Plasmid unnamed3"/>
</dbReference>
<dbReference type="Pfam" id="PF02776">
    <property type="entry name" value="TPP_enzyme_N"/>
    <property type="match status" value="1"/>
</dbReference>
<evidence type="ECO:0000256" key="1">
    <source>
        <dbReference type="ARBA" id="ARBA00022793"/>
    </source>
</evidence>
<proteinExistence type="predicted"/>
<evidence type="ECO:0000256" key="2">
    <source>
        <dbReference type="ARBA" id="ARBA00023052"/>
    </source>
</evidence>
<evidence type="ECO:0000259" key="5">
    <source>
        <dbReference type="Pfam" id="PF02776"/>
    </source>
</evidence>
<dbReference type="InterPro" id="IPR011766">
    <property type="entry name" value="TPP_enzyme_TPP-bd"/>
</dbReference>
<keyword evidence="2" id="KW-0786">Thiamine pyrophosphate</keyword>
<dbReference type="KEGG" id="azz:DEW08_28015"/>
<feature type="domain" description="Thiamine pyrophosphate enzyme TPP-binding" evidence="4">
    <location>
        <begin position="222"/>
        <end position="335"/>
    </location>
</feature>
<name>A0A2S2CZN3_9PROT</name>
<feature type="domain" description="Thiamine pyrophosphate enzyme N-terminal TPP-binding" evidence="5">
    <location>
        <begin position="4"/>
        <end position="113"/>
    </location>
</feature>
<keyword evidence="1" id="KW-0210">Decarboxylase</keyword>
<geneLocation type="plasmid" evidence="6 7">
    <name>unnamed3</name>
</geneLocation>
<dbReference type="GO" id="GO:0032923">
    <property type="term" value="P:organic phosphonate biosynthetic process"/>
    <property type="evidence" value="ECO:0007669"/>
    <property type="project" value="InterPro"/>
</dbReference>
<protein>
    <submittedName>
        <fullName evidence="6">Phosphonopyruvate decarboxylase</fullName>
    </submittedName>
</protein>
<gene>
    <name evidence="6" type="primary">aepY</name>
    <name evidence="6" type="ORF">DEW08_28015</name>
</gene>
<dbReference type="InterPro" id="IPR012001">
    <property type="entry name" value="Thiamin_PyroP_enz_TPP-bd_dom"/>
</dbReference>
<dbReference type="Gene3D" id="3.40.50.970">
    <property type="match status" value="2"/>
</dbReference>
<dbReference type="OrthoDB" id="8220795at2"/>
<keyword evidence="7" id="KW-1185">Reference proteome</keyword>
<organism evidence="6 7">
    <name type="scientific">Azospirillum thermophilum</name>
    <dbReference type="NCBI Taxonomy" id="2202148"/>
    <lineage>
        <taxon>Bacteria</taxon>
        <taxon>Pseudomonadati</taxon>
        <taxon>Pseudomonadota</taxon>
        <taxon>Alphaproteobacteria</taxon>
        <taxon>Rhodospirillales</taxon>
        <taxon>Azospirillaceae</taxon>
        <taxon>Azospirillum</taxon>
    </lineage>
</organism>
<dbReference type="InterPro" id="IPR029061">
    <property type="entry name" value="THDP-binding"/>
</dbReference>
<dbReference type="InterPro" id="IPR017684">
    <property type="entry name" value="Phosphono-pyrv_decarboxylase"/>
</dbReference>
<accession>A0A2S2CZN3</accession>
<dbReference type="EMBL" id="CP029358">
    <property type="protein sequence ID" value="AWK89870.1"/>
    <property type="molecule type" value="Genomic_DNA"/>
</dbReference>
<dbReference type="PANTHER" id="PTHR42818">
    <property type="entry name" value="SULFOPYRUVATE DECARBOXYLASE SUBUNIT ALPHA"/>
    <property type="match status" value="1"/>
</dbReference>
<keyword evidence="3" id="KW-0456">Lyase</keyword>
<dbReference type="CDD" id="cd07035">
    <property type="entry name" value="TPP_PYR_POX_like"/>
    <property type="match status" value="1"/>
</dbReference>
<dbReference type="Pfam" id="PF02775">
    <property type="entry name" value="TPP_enzyme_C"/>
    <property type="match status" value="1"/>
</dbReference>
<evidence type="ECO:0000313" key="7">
    <source>
        <dbReference type="Proteomes" id="UP000245629"/>
    </source>
</evidence>